<dbReference type="PANTHER" id="PTHR11011">
    <property type="entry name" value="MALE STERILITY PROTEIN 2-RELATED"/>
    <property type="match status" value="1"/>
</dbReference>
<evidence type="ECO:0000259" key="2">
    <source>
        <dbReference type="Pfam" id="PF07993"/>
    </source>
</evidence>
<accession>A0AAV8ZYH6</accession>
<dbReference type="GO" id="GO:0080019">
    <property type="term" value="F:alcohol-forming very long-chain fatty acyl-CoA reductase activity"/>
    <property type="evidence" value="ECO:0007669"/>
    <property type="project" value="InterPro"/>
</dbReference>
<evidence type="ECO:0000256" key="1">
    <source>
        <dbReference type="RuleBase" id="RU363097"/>
    </source>
</evidence>
<evidence type="ECO:0000313" key="3">
    <source>
        <dbReference type="EMBL" id="KAJ8972129.1"/>
    </source>
</evidence>
<dbReference type="InterPro" id="IPR026055">
    <property type="entry name" value="FAR"/>
</dbReference>
<dbReference type="Proteomes" id="UP001162156">
    <property type="component" value="Unassembled WGS sequence"/>
</dbReference>
<feature type="domain" description="Thioester reductase (TE)" evidence="2">
    <location>
        <begin position="42"/>
        <end position="98"/>
    </location>
</feature>
<dbReference type="GO" id="GO:0005777">
    <property type="term" value="C:peroxisome"/>
    <property type="evidence" value="ECO:0007669"/>
    <property type="project" value="TreeGrafter"/>
</dbReference>
<protein>
    <recommendedName>
        <fullName evidence="1">Fatty acyl-CoA reductase</fullName>
        <ecNumber evidence="1">1.2.1.84</ecNumber>
    </recommendedName>
</protein>
<name>A0AAV8ZYH6_9CUCU</name>
<dbReference type="Pfam" id="PF07993">
    <property type="entry name" value="NAD_binding_4"/>
    <property type="match status" value="1"/>
</dbReference>
<keyword evidence="1" id="KW-0443">Lipid metabolism</keyword>
<gene>
    <name evidence="3" type="ORF">NQ314_000355</name>
</gene>
<dbReference type="EC" id="1.2.1.84" evidence="1"/>
<dbReference type="AlphaFoldDB" id="A0AAV8ZYH6"/>
<dbReference type="EMBL" id="JANEYF010000117">
    <property type="protein sequence ID" value="KAJ8972129.1"/>
    <property type="molecule type" value="Genomic_DNA"/>
</dbReference>
<dbReference type="Gene3D" id="3.40.50.720">
    <property type="entry name" value="NAD(P)-binding Rossmann-like Domain"/>
    <property type="match status" value="1"/>
</dbReference>
<proteinExistence type="inferred from homology"/>
<comment type="catalytic activity">
    <reaction evidence="1">
        <text>a long-chain fatty acyl-CoA + 2 NADPH + 2 H(+) = a long-chain primary fatty alcohol + 2 NADP(+) + CoA</text>
        <dbReference type="Rhea" id="RHEA:52716"/>
        <dbReference type="ChEBI" id="CHEBI:15378"/>
        <dbReference type="ChEBI" id="CHEBI:57287"/>
        <dbReference type="ChEBI" id="CHEBI:57783"/>
        <dbReference type="ChEBI" id="CHEBI:58349"/>
        <dbReference type="ChEBI" id="CHEBI:77396"/>
        <dbReference type="ChEBI" id="CHEBI:83139"/>
        <dbReference type="EC" id="1.2.1.84"/>
    </reaction>
</comment>
<keyword evidence="1" id="KW-0444">Lipid biosynthesis</keyword>
<dbReference type="GO" id="GO:0102965">
    <property type="term" value="F:alcohol-forming long-chain fatty acyl-CoA reductase activity"/>
    <property type="evidence" value="ECO:0007669"/>
    <property type="project" value="UniProtKB-EC"/>
</dbReference>
<dbReference type="InterPro" id="IPR013120">
    <property type="entry name" value="FAR_NAD-bd"/>
</dbReference>
<dbReference type="GO" id="GO:0035336">
    <property type="term" value="P:long-chain fatty-acyl-CoA metabolic process"/>
    <property type="evidence" value="ECO:0007669"/>
    <property type="project" value="TreeGrafter"/>
</dbReference>
<sequence>MSELPDRIAEVFKGRTVFISGATGFLGKALVEMLLRLFKTLIEQNPNAIKKCVSVYGDVSELNLGLSETDRGTLTDEIDFIFHSAATTRFDEPLKHAIYLYLPIKKSDIQVIFQMLYLRAQRNTFENELGTYQDAVLVTVTKMLFVHVSTSYAFPKENVILERTYDPPANPHEVLNNINSLSDDAMSDFRKNGCLPRPGGEPASNLQKKLFPVIRAPFQDGVPTYKGLWDSLLVQEKVLLDQCIWTASRMQSLYQWIVQLL</sequence>
<keyword evidence="1" id="KW-0560">Oxidoreductase</keyword>
<dbReference type="InterPro" id="IPR036291">
    <property type="entry name" value="NAD(P)-bd_dom_sf"/>
</dbReference>
<reference evidence="3" key="1">
    <citation type="journal article" date="2023" name="Insect Mol. Biol.">
        <title>Genome sequencing provides insights into the evolution of gene families encoding plant cell wall-degrading enzymes in longhorned beetles.</title>
        <authorList>
            <person name="Shin N.R."/>
            <person name="Okamura Y."/>
            <person name="Kirsch R."/>
            <person name="Pauchet Y."/>
        </authorList>
    </citation>
    <scope>NUCLEOTIDE SEQUENCE</scope>
    <source>
        <strain evidence="3">RBIC_L_NR</strain>
    </source>
</reference>
<comment type="caution">
    <text evidence="3">The sequence shown here is derived from an EMBL/GenBank/DDBJ whole genome shotgun (WGS) entry which is preliminary data.</text>
</comment>
<organism evidence="3 4">
    <name type="scientific">Rhamnusium bicolor</name>
    <dbReference type="NCBI Taxonomy" id="1586634"/>
    <lineage>
        <taxon>Eukaryota</taxon>
        <taxon>Metazoa</taxon>
        <taxon>Ecdysozoa</taxon>
        <taxon>Arthropoda</taxon>
        <taxon>Hexapoda</taxon>
        <taxon>Insecta</taxon>
        <taxon>Pterygota</taxon>
        <taxon>Neoptera</taxon>
        <taxon>Endopterygota</taxon>
        <taxon>Coleoptera</taxon>
        <taxon>Polyphaga</taxon>
        <taxon>Cucujiformia</taxon>
        <taxon>Chrysomeloidea</taxon>
        <taxon>Cerambycidae</taxon>
        <taxon>Lepturinae</taxon>
        <taxon>Rhagiini</taxon>
        <taxon>Rhamnusium</taxon>
    </lineage>
</organism>
<comment type="similarity">
    <text evidence="1">Belongs to the fatty acyl-CoA reductase family.</text>
</comment>
<keyword evidence="4" id="KW-1185">Reference proteome</keyword>
<evidence type="ECO:0000313" key="4">
    <source>
        <dbReference type="Proteomes" id="UP001162156"/>
    </source>
</evidence>
<dbReference type="PANTHER" id="PTHR11011:SF61">
    <property type="entry name" value="FATTY ACYL-COA REDUCTASE"/>
    <property type="match status" value="1"/>
</dbReference>
<comment type="function">
    <text evidence="1">Catalyzes the reduction of fatty acyl-CoA to fatty alcohols.</text>
</comment>
<dbReference type="SUPFAM" id="SSF51735">
    <property type="entry name" value="NAD(P)-binding Rossmann-fold domains"/>
    <property type="match status" value="1"/>
</dbReference>
<keyword evidence="1" id="KW-0521">NADP</keyword>